<name>A0A2S5G987_9BACL</name>
<keyword evidence="2" id="KW-1185">Reference proteome</keyword>
<dbReference type="OrthoDB" id="9814760at2"/>
<comment type="caution">
    <text evidence="1">The sequence shown here is derived from an EMBL/GenBank/DDBJ whole genome shotgun (WGS) entry which is preliminary data.</text>
</comment>
<dbReference type="EMBL" id="PREZ01000005">
    <property type="protein sequence ID" value="PPA69539.1"/>
    <property type="molecule type" value="Genomic_DNA"/>
</dbReference>
<organism evidence="1 2">
    <name type="scientific">Jeotgalibacillus proteolyticus</name>
    <dbReference type="NCBI Taxonomy" id="2082395"/>
    <lineage>
        <taxon>Bacteria</taxon>
        <taxon>Bacillati</taxon>
        <taxon>Bacillota</taxon>
        <taxon>Bacilli</taxon>
        <taxon>Bacillales</taxon>
        <taxon>Caryophanaceae</taxon>
        <taxon>Jeotgalibacillus</taxon>
    </lineage>
</organism>
<sequence>MNKELKQLFDEDQQDLRTMPHDRIERDRKRRSRVKLIIDGGSATDGIDFIHAAIIYQHGESLEDFWQAYQLSLKAVELGFKPKWLAAVALDRWLLKQGKPLKYGNQVVEFGGVYRIPKIEQETKDEVREHWDIPSFEELFSFDNLRGFVNSEIVATAVNDRLKINIVKLERPPVHTPSLKGIIYGSTNENQTIYENSFGWRWIENSRGIFELGWILMPDVPVIAHAVAGEGIAAIERVELAGCSCFLVKFNESKTLYVKNSAGIWSITGINESHVIKKAQDLIKGSIT</sequence>
<dbReference type="RefSeq" id="WP_104058532.1">
    <property type="nucleotide sequence ID" value="NZ_PREZ01000005.1"/>
</dbReference>
<accession>A0A2S5G987</accession>
<dbReference type="Proteomes" id="UP000239047">
    <property type="component" value="Unassembled WGS sequence"/>
</dbReference>
<proteinExistence type="predicted"/>
<gene>
    <name evidence="1" type="ORF">C4B60_13400</name>
</gene>
<protein>
    <submittedName>
        <fullName evidence="1">Uncharacterized protein</fullName>
    </submittedName>
</protein>
<reference evidence="1 2" key="1">
    <citation type="submission" date="2018-02" db="EMBL/GenBank/DDBJ databases">
        <title>Jeotgalibacillus proteolyticum sp. nov. a protease producing bacterium isolated from ocean sediments of Laizhou Bay.</title>
        <authorList>
            <person name="Li Y."/>
        </authorList>
    </citation>
    <scope>NUCLEOTIDE SEQUENCE [LARGE SCALE GENOMIC DNA]</scope>
    <source>
        <strain evidence="1 2">22-7</strain>
    </source>
</reference>
<evidence type="ECO:0000313" key="2">
    <source>
        <dbReference type="Proteomes" id="UP000239047"/>
    </source>
</evidence>
<dbReference type="AlphaFoldDB" id="A0A2S5G987"/>
<evidence type="ECO:0000313" key="1">
    <source>
        <dbReference type="EMBL" id="PPA69539.1"/>
    </source>
</evidence>